<dbReference type="CDD" id="cd01285">
    <property type="entry name" value="nucleoside_deaminase"/>
    <property type="match status" value="1"/>
</dbReference>
<evidence type="ECO:0000313" key="3">
    <source>
        <dbReference type="Proteomes" id="UP001524501"/>
    </source>
</evidence>
<dbReference type="Gene3D" id="3.40.140.10">
    <property type="entry name" value="Cytidine Deaminase, domain 2"/>
    <property type="match status" value="1"/>
</dbReference>
<accession>A0ABT1QBP6</accession>
<evidence type="ECO:0000259" key="1">
    <source>
        <dbReference type="PROSITE" id="PS51747"/>
    </source>
</evidence>
<dbReference type="Pfam" id="PF00383">
    <property type="entry name" value="dCMP_cyt_deam_1"/>
    <property type="match status" value="1"/>
</dbReference>
<protein>
    <submittedName>
        <fullName evidence="2">Nucleoside deaminase</fullName>
    </submittedName>
</protein>
<evidence type="ECO:0000313" key="2">
    <source>
        <dbReference type="EMBL" id="MCQ4119709.1"/>
    </source>
</evidence>
<sequence length="164" mass="17674">MSRDTSRLVTLMAEAVDFSVRHVEAGGLPFVGLLVADDGSVSDPGVNLVRETGDPSAHAEIVAMRHVLQERGLTSLKGMTLLATGEPCALCYRFAAEHGVDAVHFAVDRTTVARWGFDYRSSYDALGTDRLLIAQGAQLVTVDRGLEPFARFLELHGTALAPQH</sequence>
<dbReference type="SUPFAM" id="SSF53927">
    <property type="entry name" value="Cytidine deaminase-like"/>
    <property type="match status" value="1"/>
</dbReference>
<proteinExistence type="predicted"/>
<dbReference type="Proteomes" id="UP001524501">
    <property type="component" value="Unassembled WGS sequence"/>
</dbReference>
<organism evidence="2 3">
    <name type="scientific">Rhodococcus tibetensis</name>
    <dbReference type="NCBI Taxonomy" id="2965064"/>
    <lineage>
        <taxon>Bacteria</taxon>
        <taxon>Bacillati</taxon>
        <taxon>Actinomycetota</taxon>
        <taxon>Actinomycetes</taxon>
        <taxon>Mycobacteriales</taxon>
        <taxon>Nocardiaceae</taxon>
        <taxon>Rhodococcus</taxon>
    </lineage>
</organism>
<feature type="domain" description="CMP/dCMP-type deaminase" evidence="1">
    <location>
        <begin position="6"/>
        <end position="126"/>
    </location>
</feature>
<dbReference type="PROSITE" id="PS51747">
    <property type="entry name" value="CYT_DCMP_DEAMINASES_2"/>
    <property type="match status" value="1"/>
</dbReference>
<dbReference type="EMBL" id="JANFQF010000007">
    <property type="protein sequence ID" value="MCQ4119709.1"/>
    <property type="molecule type" value="Genomic_DNA"/>
</dbReference>
<gene>
    <name evidence="2" type="ORF">NOF53_11115</name>
</gene>
<dbReference type="InterPro" id="IPR002125">
    <property type="entry name" value="CMP_dCMP_dom"/>
</dbReference>
<comment type="caution">
    <text evidence="2">The sequence shown here is derived from an EMBL/GenBank/DDBJ whole genome shotgun (WGS) entry which is preliminary data.</text>
</comment>
<dbReference type="RefSeq" id="WP_255968136.1">
    <property type="nucleotide sequence ID" value="NZ_JANFQF010000007.1"/>
</dbReference>
<name>A0ABT1QBP6_9NOCA</name>
<reference evidence="2 3" key="1">
    <citation type="submission" date="2022-07" db="EMBL/GenBank/DDBJ databases">
        <title>Degradation activity of malathion, p-nitrophenol and potential low-temperature adaptation strategy of Rhodococcus sp. FXJ9.536.</title>
        <authorList>
            <person name="Huang J."/>
            <person name="Huang Y."/>
        </authorList>
    </citation>
    <scope>NUCLEOTIDE SEQUENCE [LARGE SCALE GENOMIC DNA]</scope>
    <source>
        <strain evidence="2 3">FXJ9.536</strain>
    </source>
</reference>
<keyword evidence="3" id="KW-1185">Reference proteome</keyword>
<dbReference type="InterPro" id="IPR016193">
    <property type="entry name" value="Cytidine_deaminase-like"/>
</dbReference>